<evidence type="ECO:0000259" key="7">
    <source>
        <dbReference type="Pfam" id="PF12698"/>
    </source>
</evidence>
<evidence type="ECO:0000256" key="2">
    <source>
        <dbReference type="ARBA" id="ARBA00022475"/>
    </source>
</evidence>
<feature type="transmembrane region" description="Helical" evidence="6">
    <location>
        <begin position="375"/>
        <end position="395"/>
    </location>
</feature>
<dbReference type="EMBL" id="JAUSTZ010000001">
    <property type="protein sequence ID" value="MDQ0223868.1"/>
    <property type="molecule type" value="Genomic_DNA"/>
</dbReference>
<dbReference type="RefSeq" id="WP_174880523.1">
    <property type="nucleotide sequence ID" value="NZ_CADEPK010000201.1"/>
</dbReference>
<feature type="transmembrane region" description="Helical" evidence="6">
    <location>
        <begin position="291"/>
        <end position="314"/>
    </location>
</feature>
<sequence length="409" mass="46571">MKNIFVFTAFQLKILWGNRKTAIFLWLCPILFLCLFVLIGMSVLQDDNRMDSFKVAIVNNDPTLETRLVIQQLTENDDFNKIMKTMQVDKEKAGKLLEENEIAAMIIIPKGFSHDATNGINTPVTVIGNEQQPLQAQMVKYVMDSAANYTSAAQSGINTVNDFMKKIDVAKSERSEAVKRAIISYSLHVLGRNEIYSEIEQPVLFQESMVHYYVGSFFVLLLMIWSFIGTMLVNKQIIQAVKQRLNSLGVTLFQTTAATCLSSFILVFISGLLLAISIFYIGNVFPYVNKLYLVCAIFTMSLLFTSIFMLIQSIVVRESYFQTIGMLIILFGAITGGHLIPQIYYPEWLQQLSMFSINTWVLKFIFLMIEDITTFSYWNYVCTFLLVSFFFIVLTKIVTMIRTVKGGGK</sequence>
<keyword evidence="5 6" id="KW-0472">Membrane</keyword>
<feature type="transmembrane region" description="Helical" evidence="6">
    <location>
        <begin position="210"/>
        <end position="232"/>
    </location>
</feature>
<evidence type="ECO:0000256" key="1">
    <source>
        <dbReference type="ARBA" id="ARBA00004651"/>
    </source>
</evidence>
<evidence type="ECO:0000256" key="6">
    <source>
        <dbReference type="SAM" id="Phobius"/>
    </source>
</evidence>
<dbReference type="Proteomes" id="UP001232245">
    <property type="component" value="Unassembled WGS sequence"/>
</dbReference>
<keyword evidence="3 6" id="KW-0812">Transmembrane</keyword>
<organism evidence="8 9">
    <name type="scientific">Metabacillus niabensis</name>
    <dbReference type="NCBI Taxonomy" id="324854"/>
    <lineage>
        <taxon>Bacteria</taxon>
        <taxon>Bacillati</taxon>
        <taxon>Bacillota</taxon>
        <taxon>Bacilli</taxon>
        <taxon>Bacillales</taxon>
        <taxon>Bacillaceae</taxon>
        <taxon>Metabacillus</taxon>
    </lineage>
</organism>
<feature type="transmembrane region" description="Helical" evidence="6">
    <location>
        <begin position="23"/>
        <end position="44"/>
    </location>
</feature>
<protein>
    <submittedName>
        <fullName evidence="8">ABC-2 type transport system permease protein</fullName>
    </submittedName>
</protein>
<comment type="caution">
    <text evidence="8">The sequence shown here is derived from an EMBL/GenBank/DDBJ whole genome shotgun (WGS) entry which is preliminary data.</text>
</comment>
<keyword evidence="4 6" id="KW-1133">Transmembrane helix</keyword>
<feature type="transmembrane region" description="Helical" evidence="6">
    <location>
        <begin position="252"/>
        <end position="279"/>
    </location>
</feature>
<accession>A0ABT9YV50</accession>
<evidence type="ECO:0000256" key="4">
    <source>
        <dbReference type="ARBA" id="ARBA00022989"/>
    </source>
</evidence>
<evidence type="ECO:0000313" key="8">
    <source>
        <dbReference type="EMBL" id="MDQ0223868.1"/>
    </source>
</evidence>
<name>A0ABT9YV50_9BACI</name>
<keyword evidence="2" id="KW-1003">Cell membrane</keyword>
<dbReference type="InterPro" id="IPR051449">
    <property type="entry name" value="ABC-2_transporter_component"/>
</dbReference>
<dbReference type="InterPro" id="IPR013525">
    <property type="entry name" value="ABC2_TM"/>
</dbReference>
<dbReference type="Gene3D" id="3.40.1710.10">
    <property type="entry name" value="abc type-2 transporter like domain"/>
    <property type="match status" value="1"/>
</dbReference>
<comment type="subcellular location">
    <subcellularLocation>
        <location evidence="1">Cell membrane</location>
        <topology evidence="1">Multi-pass membrane protein</topology>
    </subcellularLocation>
</comment>
<dbReference type="PANTHER" id="PTHR30294">
    <property type="entry name" value="MEMBRANE COMPONENT OF ABC TRANSPORTER YHHJ-RELATED"/>
    <property type="match status" value="1"/>
</dbReference>
<dbReference type="PANTHER" id="PTHR30294:SF29">
    <property type="entry name" value="MULTIDRUG ABC TRANSPORTER PERMEASE YBHS-RELATED"/>
    <property type="match status" value="1"/>
</dbReference>
<evidence type="ECO:0000313" key="9">
    <source>
        <dbReference type="Proteomes" id="UP001232245"/>
    </source>
</evidence>
<gene>
    <name evidence="8" type="ORF">J2S02_000190</name>
</gene>
<reference evidence="8 9" key="1">
    <citation type="submission" date="2023-07" db="EMBL/GenBank/DDBJ databases">
        <title>Genomic Encyclopedia of Type Strains, Phase IV (KMG-IV): sequencing the most valuable type-strain genomes for metagenomic binning, comparative biology and taxonomic classification.</title>
        <authorList>
            <person name="Goeker M."/>
        </authorList>
    </citation>
    <scope>NUCLEOTIDE SEQUENCE [LARGE SCALE GENOMIC DNA]</scope>
    <source>
        <strain evidence="8 9">DSM 17723</strain>
    </source>
</reference>
<evidence type="ECO:0000256" key="5">
    <source>
        <dbReference type="ARBA" id="ARBA00023136"/>
    </source>
</evidence>
<dbReference type="Pfam" id="PF12698">
    <property type="entry name" value="ABC2_membrane_3"/>
    <property type="match status" value="1"/>
</dbReference>
<keyword evidence="9" id="KW-1185">Reference proteome</keyword>
<feature type="transmembrane region" description="Helical" evidence="6">
    <location>
        <begin position="320"/>
        <end position="340"/>
    </location>
</feature>
<evidence type="ECO:0000256" key="3">
    <source>
        <dbReference type="ARBA" id="ARBA00022692"/>
    </source>
</evidence>
<feature type="domain" description="ABC-2 type transporter transmembrane" evidence="7">
    <location>
        <begin position="23"/>
        <end position="393"/>
    </location>
</feature>
<proteinExistence type="predicted"/>